<keyword evidence="2" id="KW-1185">Reference proteome</keyword>
<name>A0A7R9FQM3_9CRUS</name>
<sequence length="199" mass="22014">MEIFCSLGQFSAFLKGLPPELNCFTLILNLGFLRGKLEILRRNAAKLVDGMRLPPLSFLSPKRFEVLAYDMDEPLSTKVFPRSDEISSLFTYPAEVRPISNQSLKIQFSLHPNSDSKSKILLSADSHGRLLVGDLQSQLPKCIVSSIFKPSATLSSRRETCLLDLLRRGYLQESGNCISDSMTASSRADVVVCSIAPLT</sequence>
<reference evidence="1" key="1">
    <citation type="submission" date="2020-11" db="EMBL/GenBank/DDBJ databases">
        <authorList>
            <person name="Tran Van P."/>
        </authorList>
    </citation>
    <scope>NUCLEOTIDE SEQUENCE</scope>
</reference>
<dbReference type="EMBL" id="CAJPEV010003458">
    <property type="protein sequence ID" value="CAG0899794.1"/>
    <property type="molecule type" value="Genomic_DNA"/>
</dbReference>
<organism evidence="1">
    <name type="scientific">Darwinula stevensoni</name>
    <dbReference type="NCBI Taxonomy" id="69355"/>
    <lineage>
        <taxon>Eukaryota</taxon>
        <taxon>Metazoa</taxon>
        <taxon>Ecdysozoa</taxon>
        <taxon>Arthropoda</taxon>
        <taxon>Crustacea</taxon>
        <taxon>Oligostraca</taxon>
        <taxon>Ostracoda</taxon>
        <taxon>Podocopa</taxon>
        <taxon>Podocopida</taxon>
        <taxon>Darwinulocopina</taxon>
        <taxon>Darwinuloidea</taxon>
        <taxon>Darwinulidae</taxon>
        <taxon>Darwinula</taxon>
    </lineage>
</organism>
<dbReference type="EMBL" id="LR902975">
    <property type="protein sequence ID" value="CAD7251323.1"/>
    <property type="molecule type" value="Genomic_DNA"/>
</dbReference>
<evidence type="ECO:0000313" key="1">
    <source>
        <dbReference type="EMBL" id="CAD7251323.1"/>
    </source>
</evidence>
<dbReference type="Proteomes" id="UP000677054">
    <property type="component" value="Unassembled WGS sequence"/>
</dbReference>
<proteinExistence type="predicted"/>
<accession>A0A7R9FQM3</accession>
<gene>
    <name evidence="1" type="ORF">DSTB1V02_LOCUS11090</name>
</gene>
<protein>
    <submittedName>
        <fullName evidence="1">Uncharacterized protein</fullName>
    </submittedName>
</protein>
<dbReference type="AlphaFoldDB" id="A0A7R9FQM3"/>
<evidence type="ECO:0000313" key="2">
    <source>
        <dbReference type="Proteomes" id="UP000677054"/>
    </source>
</evidence>